<protein>
    <submittedName>
        <fullName evidence="2">Uncharacterized protein</fullName>
    </submittedName>
</protein>
<dbReference type="EMBL" id="KL363232">
    <property type="protein sequence ID" value="KFD52088.1"/>
    <property type="molecule type" value="Genomic_DNA"/>
</dbReference>
<dbReference type="EMBL" id="KL367531">
    <property type="protein sequence ID" value="KFD65842.1"/>
    <property type="molecule type" value="Genomic_DNA"/>
</dbReference>
<evidence type="ECO:0000313" key="1">
    <source>
        <dbReference type="EMBL" id="KFD52088.1"/>
    </source>
</evidence>
<dbReference type="Proteomes" id="UP000030758">
    <property type="component" value="Unassembled WGS sequence"/>
</dbReference>
<dbReference type="AlphaFoldDB" id="A0A085N8P6"/>
<evidence type="ECO:0000313" key="3">
    <source>
        <dbReference type="Proteomes" id="UP000030764"/>
    </source>
</evidence>
<name>A0A085N8P6_9BILA</name>
<accession>A0A085N8P6</accession>
<dbReference type="Proteomes" id="UP000030764">
    <property type="component" value="Unassembled WGS sequence"/>
</dbReference>
<evidence type="ECO:0000313" key="2">
    <source>
        <dbReference type="EMBL" id="KFD65842.1"/>
    </source>
</evidence>
<sequence length="59" mass="6905">MVRRPKGRISETRNTESHVIEWSKRRVVKIPKVRTQIGNLEGTNDYLISEIDSALYSLY</sequence>
<proteinExistence type="predicted"/>
<keyword evidence="3" id="KW-1185">Reference proteome</keyword>
<organism evidence="2">
    <name type="scientific">Trichuris suis</name>
    <name type="common">pig whipworm</name>
    <dbReference type="NCBI Taxonomy" id="68888"/>
    <lineage>
        <taxon>Eukaryota</taxon>
        <taxon>Metazoa</taxon>
        <taxon>Ecdysozoa</taxon>
        <taxon>Nematoda</taxon>
        <taxon>Enoplea</taxon>
        <taxon>Dorylaimia</taxon>
        <taxon>Trichinellida</taxon>
        <taxon>Trichuridae</taxon>
        <taxon>Trichuris</taxon>
    </lineage>
</organism>
<gene>
    <name evidence="1" type="ORF">M513_07070</name>
    <name evidence="2" type="ORF">M514_07070</name>
</gene>
<reference evidence="2 3" key="1">
    <citation type="journal article" date="2014" name="Nat. Genet.">
        <title>Genome and transcriptome of the porcine whipworm Trichuris suis.</title>
        <authorList>
            <person name="Jex A.R."/>
            <person name="Nejsum P."/>
            <person name="Schwarz E.M."/>
            <person name="Hu L."/>
            <person name="Young N.D."/>
            <person name="Hall R.S."/>
            <person name="Korhonen P.K."/>
            <person name="Liao S."/>
            <person name="Thamsborg S."/>
            <person name="Xia J."/>
            <person name="Xu P."/>
            <person name="Wang S."/>
            <person name="Scheerlinck J.P."/>
            <person name="Hofmann A."/>
            <person name="Sternberg P.W."/>
            <person name="Wang J."/>
            <person name="Gasser R.B."/>
        </authorList>
    </citation>
    <scope>NUCLEOTIDE SEQUENCE [LARGE SCALE GENOMIC DNA]</scope>
    <source>
        <strain evidence="2">DCEP-RM93F</strain>
        <strain evidence="1">DCEP-RM93M</strain>
    </source>
</reference>